<dbReference type="EMBL" id="GBRH01200749">
    <property type="protein sequence ID" value="JAD97146.1"/>
    <property type="molecule type" value="Transcribed_RNA"/>
</dbReference>
<protein>
    <submittedName>
        <fullName evidence="1">Uncharacterized protein</fullName>
    </submittedName>
</protein>
<reference evidence="1" key="2">
    <citation type="journal article" date="2015" name="Data Brief">
        <title>Shoot transcriptome of the giant reed, Arundo donax.</title>
        <authorList>
            <person name="Barrero R.A."/>
            <person name="Guerrero F.D."/>
            <person name="Moolhuijzen P."/>
            <person name="Goolsby J.A."/>
            <person name="Tidwell J."/>
            <person name="Bellgard S.E."/>
            <person name="Bellgard M.I."/>
        </authorList>
    </citation>
    <scope>NUCLEOTIDE SEQUENCE</scope>
    <source>
        <tissue evidence="1">Shoot tissue taken approximately 20 cm above the soil surface</tissue>
    </source>
</reference>
<dbReference type="AlphaFoldDB" id="A0A0A9EAT3"/>
<organism evidence="1">
    <name type="scientific">Arundo donax</name>
    <name type="common">Giant reed</name>
    <name type="synonym">Donax arundinaceus</name>
    <dbReference type="NCBI Taxonomy" id="35708"/>
    <lineage>
        <taxon>Eukaryota</taxon>
        <taxon>Viridiplantae</taxon>
        <taxon>Streptophyta</taxon>
        <taxon>Embryophyta</taxon>
        <taxon>Tracheophyta</taxon>
        <taxon>Spermatophyta</taxon>
        <taxon>Magnoliopsida</taxon>
        <taxon>Liliopsida</taxon>
        <taxon>Poales</taxon>
        <taxon>Poaceae</taxon>
        <taxon>PACMAD clade</taxon>
        <taxon>Arundinoideae</taxon>
        <taxon>Arundineae</taxon>
        <taxon>Arundo</taxon>
    </lineage>
</organism>
<sequence>MAYFPQLKFVSSNGPTTRPSAGTLLVDNCPFTGIQLNNLRPTQPMKFLTPVGTQNINVTQVHRPQSQKS</sequence>
<accession>A0A0A9EAT3</accession>
<proteinExistence type="predicted"/>
<evidence type="ECO:0000313" key="1">
    <source>
        <dbReference type="EMBL" id="JAD97146.1"/>
    </source>
</evidence>
<reference evidence="1" key="1">
    <citation type="submission" date="2014-09" db="EMBL/GenBank/DDBJ databases">
        <authorList>
            <person name="Magalhaes I.L.F."/>
            <person name="Oliveira U."/>
            <person name="Santos F.R."/>
            <person name="Vidigal T.H.D.A."/>
            <person name="Brescovit A.D."/>
            <person name="Santos A.J."/>
        </authorList>
    </citation>
    <scope>NUCLEOTIDE SEQUENCE</scope>
    <source>
        <tissue evidence="1">Shoot tissue taken approximately 20 cm above the soil surface</tissue>
    </source>
</reference>
<name>A0A0A9EAT3_ARUDO</name>